<name>A0A080YX95_PHYNI</name>
<evidence type="ECO:0000313" key="3">
    <source>
        <dbReference type="Proteomes" id="UP000028582"/>
    </source>
</evidence>
<organism evidence="1 3">
    <name type="scientific">Phytophthora nicotianae P1976</name>
    <dbReference type="NCBI Taxonomy" id="1317066"/>
    <lineage>
        <taxon>Eukaryota</taxon>
        <taxon>Sar</taxon>
        <taxon>Stramenopiles</taxon>
        <taxon>Oomycota</taxon>
        <taxon>Peronosporomycetes</taxon>
        <taxon>Peronosporales</taxon>
        <taxon>Peronosporaceae</taxon>
        <taxon>Phytophthora</taxon>
    </lineage>
</organism>
<reference evidence="1 3" key="1">
    <citation type="submission" date="2013-11" db="EMBL/GenBank/DDBJ databases">
        <title>The Genome Sequence of Phytophthora parasitica P1976.</title>
        <authorList>
            <consortium name="The Broad Institute Genomics Platform"/>
            <person name="Russ C."/>
            <person name="Tyler B."/>
            <person name="Panabieres F."/>
            <person name="Shan W."/>
            <person name="Tripathy S."/>
            <person name="Grunwald N."/>
            <person name="Machado M."/>
            <person name="Johnson C.S."/>
            <person name="Walker B."/>
            <person name="Young S."/>
            <person name="Zeng Q."/>
            <person name="Gargeya S."/>
            <person name="Fitzgerald M."/>
            <person name="Haas B."/>
            <person name="Abouelleil A."/>
            <person name="Allen A.W."/>
            <person name="Alvarado L."/>
            <person name="Arachchi H.M."/>
            <person name="Berlin A.M."/>
            <person name="Chapman S.B."/>
            <person name="Gainer-Dewar J."/>
            <person name="Goldberg J."/>
            <person name="Griggs A."/>
            <person name="Gujja S."/>
            <person name="Hansen M."/>
            <person name="Howarth C."/>
            <person name="Imamovic A."/>
            <person name="Ireland A."/>
            <person name="Larimer J."/>
            <person name="McCowan C."/>
            <person name="Murphy C."/>
            <person name="Pearson M."/>
            <person name="Poon T.W."/>
            <person name="Priest M."/>
            <person name="Roberts A."/>
            <person name="Saif S."/>
            <person name="Shea T."/>
            <person name="Sisk P."/>
            <person name="Sykes S."/>
            <person name="Wortman J."/>
            <person name="Nusbaum C."/>
            <person name="Birren B."/>
        </authorList>
    </citation>
    <scope>NUCLEOTIDE SEQUENCE [LARGE SCALE GENOMIC DNA]</scope>
    <source>
        <strain evidence="1 3">P1976</strain>
    </source>
</reference>
<dbReference type="AlphaFoldDB" id="A0A080YX95"/>
<proteinExistence type="predicted"/>
<dbReference type="EMBL" id="ANJA01001942">
    <property type="protein sequence ID" value="ETO73205.1"/>
    <property type="molecule type" value="Genomic_DNA"/>
</dbReference>
<dbReference type="EMBL" id="ANJA01004496">
    <property type="protein sequence ID" value="ETO59006.1"/>
    <property type="molecule type" value="Genomic_DNA"/>
</dbReference>
<protein>
    <submittedName>
        <fullName evidence="1">Uncharacterized protein</fullName>
    </submittedName>
</protein>
<evidence type="ECO:0000313" key="1">
    <source>
        <dbReference type="EMBL" id="ETO59006.1"/>
    </source>
</evidence>
<comment type="caution">
    <text evidence="1">The sequence shown here is derived from an EMBL/GenBank/DDBJ whole genome shotgun (WGS) entry which is preliminary data.</text>
</comment>
<evidence type="ECO:0000313" key="2">
    <source>
        <dbReference type="EMBL" id="ETO73205.1"/>
    </source>
</evidence>
<gene>
    <name evidence="2" type="ORF">F444_10830</name>
    <name evidence="1" type="ORF">F444_22616</name>
</gene>
<sequence length="30" mass="3522">MNRSLRYAMVVIVGAHAKTMETITEWKTRQ</sequence>
<dbReference type="Proteomes" id="UP000028582">
    <property type="component" value="Unassembled WGS sequence"/>
</dbReference>
<accession>A0A080YX95</accession>